<keyword evidence="13" id="KW-1185">Reference proteome</keyword>
<keyword evidence="7 8" id="KW-0998">Cell outer membrane</keyword>
<dbReference type="Gene3D" id="2.40.170.20">
    <property type="entry name" value="TonB-dependent receptor, beta-barrel domain"/>
    <property type="match status" value="1"/>
</dbReference>
<comment type="similarity">
    <text evidence="8 9">Belongs to the TonB-dependent receptor family.</text>
</comment>
<evidence type="ECO:0000259" key="11">
    <source>
        <dbReference type="Pfam" id="PF07715"/>
    </source>
</evidence>
<evidence type="ECO:0000256" key="7">
    <source>
        <dbReference type="ARBA" id="ARBA00023237"/>
    </source>
</evidence>
<keyword evidence="5 9" id="KW-0798">TonB box</keyword>
<evidence type="ECO:0000256" key="6">
    <source>
        <dbReference type="ARBA" id="ARBA00023136"/>
    </source>
</evidence>
<dbReference type="RefSeq" id="WP_376868292.1">
    <property type="nucleotide sequence ID" value="NZ_JBHRYB010000016.1"/>
</dbReference>
<dbReference type="EMBL" id="JBHRYB010000016">
    <property type="protein sequence ID" value="MFC3681716.1"/>
    <property type="molecule type" value="Genomic_DNA"/>
</dbReference>
<keyword evidence="3 8" id="KW-1134">Transmembrane beta strand</keyword>
<proteinExistence type="inferred from homology"/>
<evidence type="ECO:0000256" key="2">
    <source>
        <dbReference type="ARBA" id="ARBA00022448"/>
    </source>
</evidence>
<dbReference type="PROSITE" id="PS52016">
    <property type="entry name" value="TONB_DEPENDENT_REC_3"/>
    <property type="match status" value="1"/>
</dbReference>
<dbReference type="Proteomes" id="UP001595722">
    <property type="component" value="Unassembled WGS sequence"/>
</dbReference>
<name>A0ABV7VW03_9GAMM</name>
<keyword evidence="6 8" id="KW-0472">Membrane</keyword>
<dbReference type="PANTHER" id="PTHR30069:SF40">
    <property type="entry name" value="TONB-DEPENDENT RECEPTOR NMB0964-RELATED"/>
    <property type="match status" value="1"/>
</dbReference>
<sequence>MLYRLLMCGLVLGGVTPLGHSVELDTVVVSSGDDSSLSDVAQPVLVLDKDALAKNPGDSLGTLLQQQPGISNASFGPGVGRPVLRGMSGSRVKIMVNGHDSADLSAMSSDHAPMAEAANAHQLEVIQGPATLLFGGGAIGGVVNVLDGKIARQPVNGISGNVSAKATSNESGRQLSAELNGGNGQYAWHISGFDKSSGDYHAAAGEQVANSDTSGNGVSAGFSLTSAERGFIGFSVSQSEYDYAVPNDENTPTRVRPEQIRYDLKSSWLNPLDGVISWDNELSFNDYEHEEVTLPTVEGLFDQETWEFNSRLRHAPLSGWQGQLGFSLRQQRLQLCHDHSGCSAIPDYSAQNWNGGRGSLLRNDFPFAHNTPMPEAETQDIGYYLVEKRNWENDQWGNGNLEFGARIDYRTISLDPKTVDPAWRQHRGYYADVNFAPLTLSAAASWNISQTQRWAISIARAERAPDAQEMFWNGDHHATFSYQLDNPELEKETAYTLDINWTLTRQNWLARVAVYRYLFQDYIYNDLKDLVNPYHSANAVYRYEQADAEFFGGEASLEYFFADNLYVRMQGDYVNAQLRQAVDNSKNLPRTPPATALLQLGWQHHQWQAEVENFWSLAQRKTASQETAAAAYQHVNARINYSHIGAADYEWLLGLRVNNLFDAPGRNHVSYLKEFAPLPGRNISLTTSLKF</sequence>
<dbReference type="InterPro" id="IPR037066">
    <property type="entry name" value="Plug_dom_sf"/>
</dbReference>
<dbReference type="InterPro" id="IPR036942">
    <property type="entry name" value="Beta-barrel_TonB_sf"/>
</dbReference>
<dbReference type="PANTHER" id="PTHR30069">
    <property type="entry name" value="TONB-DEPENDENT OUTER MEMBRANE RECEPTOR"/>
    <property type="match status" value="1"/>
</dbReference>
<organism evidence="12 13">
    <name type="scientific">Bacterioplanoides pacificum</name>
    <dbReference type="NCBI Taxonomy" id="1171596"/>
    <lineage>
        <taxon>Bacteria</taxon>
        <taxon>Pseudomonadati</taxon>
        <taxon>Pseudomonadota</taxon>
        <taxon>Gammaproteobacteria</taxon>
        <taxon>Oceanospirillales</taxon>
        <taxon>Oceanospirillaceae</taxon>
        <taxon>Bacterioplanoides</taxon>
    </lineage>
</organism>
<evidence type="ECO:0000259" key="10">
    <source>
        <dbReference type="Pfam" id="PF00593"/>
    </source>
</evidence>
<keyword evidence="4 8" id="KW-0812">Transmembrane</keyword>
<dbReference type="Gene3D" id="2.170.130.10">
    <property type="entry name" value="TonB-dependent receptor, plug domain"/>
    <property type="match status" value="1"/>
</dbReference>
<accession>A0ABV7VW03</accession>
<evidence type="ECO:0000313" key="12">
    <source>
        <dbReference type="EMBL" id="MFC3681716.1"/>
    </source>
</evidence>
<protein>
    <submittedName>
        <fullName evidence="12">TonB-dependent receptor</fullName>
    </submittedName>
</protein>
<dbReference type="InterPro" id="IPR039426">
    <property type="entry name" value="TonB-dep_rcpt-like"/>
</dbReference>
<dbReference type="InterPro" id="IPR000531">
    <property type="entry name" value="Beta-barrel_TonB"/>
</dbReference>
<reference evidence="13" key="1">
    <citation type="journal article" date="2019" name="Int. J. Syst. Evol. Microbiol.">
        <title>The Global Catalogue of Microorganisms (GCM) 10K type strain sequencing project: providing services to taxonomists for standard genome sequencing and annotation.</title>
        <authorList>
            <consortium name="The Broad Institute Genomics Platform"/>
            <consortium name="The Broad Institute Genome Sequencing Center for Infectious Disease"/>
            <person name="Wu L."/>
            <person name="Ma J."/>
        </authorList>
    </citation>
    <scope>NUCLEOTIDE SEQUENCE [LARGE SCALE GENOMIC DNA]</scope>
    <source>
        <strain evidence="13">KCTC 42424</strain>
    </source>
</reference>
<comment type="caution">
    <text evidence="12">The sequence shown here is derived from an EMBL/GenBank/DDBJ whole genome shotgun (WGS) entry which is preliminary data.</text>
</comment>
<feature type="domain" description="TonB-dependent receptor plug" evidence="11">
    <location>
        <begin position="37"/>
        <end position="142"/>
    </location>
</feature>
<dbReference type="SUPFAM" id="SSF56935">
    <property type="entry name" value="Porins"/>
    <property type="match status" value="1"/>
</dbReference>
<evidence type="ECO:0000313" key="13">
    <source>
        <dbReference type="Proteomes" id="UP001595722"/>
    </source>
</evidence>
<evidence type="ECO:0000256" key="9">
    <source>
        <dbReference type="RuleBase" id="RU003357"/>
    </source>
</evidence>
<comment type="subcellular location">
    <subcellularLocation>
        <location evidence="1 8">Cell outer membrane</location>
        <topology evidence="1 8">Multi-pass membrane protein</topology>
    </subcellularLocation>
</comment>
<evidence type="ECO:0000256" key="3">
    <source>
        <dbReference type="ARBA" id="ARBA00022452"/>
    </source>
</evidence>
<dbReference type="Pfam" id="PF00593">
    <property type="entry name" value="TonB_dep_Rec_b-barrel"/>
    <property type="match status" value="1"/>
</dbReference>
<dbReference type="InterPro" id="IPR012910">
    <property type="entry name" value="Plug_dom"/>
</dbReference>
<keyword evidence="12" id="KW-0675">Receptor</keyword>
<evidence type="ECO:0000256" key="4">
    <source>
        <dbReference type="ARBA" id="ARBA00022692"/>
    </source>
</evidence>
<evidence type="ECO:0000256" key="5">
    <source>
        <dbReference type="ARBA" id="ARBA00023077"/>
    </source>
</evidence>
<keyword evidence="2 8" id="KW-0813">Transport</keyword>
<gene>
    <name evidence="12" type="ORF">ACFOMG_16540</name>
</gene>
<dbReference type="Pfam" id="PF07715">
    <property type="entry name" value="Plug"/>
    <property type="match status" value="1"/>
</dbReference>
<evidence type="ECO:0000256" key="1">
    <source>
        <dbReference type="ARBA" id="ARBA00004571"/>
    </source>
</evidence>
<feature type="domain" description="TonB-dependent receptor-like beta-barrel" evidence="10">
    <location>
        <begin position="206"/>
        <end position="660"/>
    </location>
</feature>
<evidence type="ECO:0000256" key="8">
    <source>
        <dbReference type="PROSITE-ProRule" id="PRU01360"/>
    </source>
</evidence>